<keyword evidence="1" id="KW-0812">Transmembrane</keyword>
<dbReference type="CDD" id="cd00755">
    <property type="entry name" value="YgdL_like"/>
    <property type="match status" value="1"/>
</dbReference>
<dbReference type="OrthoDB" id="9804150at2"/>
<name>A0A662ZL56_9GAMM</name>
<dbReference type="EMBL" id="FOXF01000027">
    <property type="protein sequence ID" value="SFP47493.1"/>
    <property type="molecule type" value="Genomic_DNA"/>
</dbReference>
<dbReference type="SUPFAM" id="SSF69572">
    <property type="entry name" value="Activating enzymes of the ubiquitin-like proteins"/>
    <property type="match status" value="1"/>
</dbReference>
<sequence>MTSTGISNNHTDKTQLKENNMEITDNLKYRFRGPRALYGEEAVNKFAHSHVCIAGTGGVGSWAIESLVRTGVGHITIIDKDTIDESNTNRQLHTMQSTLGEYKAEAMKSRMKDINPDVQIDVITKLLTIDNIPDIISNVNADIYIDAIDDLSAKAAYIHHIHRIMKKTVIVAGGAGGKTNPLLVTKGDLSETKGDKLLARLRAKFRKEYGYPQAGKKMKLTAVYSTEQGKLAKDVNDADDVPVFGAAMCVTAVVGLNIAALVLEKLRG</sequence>
<feature type="domain" description="THIF-type NAD/FAD binding fold" evidence="2">
    <location>
        <begin position="37"/>
        <end position="188"/>
    </location>
</feature>
<dbReference type="GO" id="GO:0008641">
    <property type="term" value="F:ubiquitin-like modifier activating enzyme activity"/>
    <property type="evidence" value="ECO:0007669"/>
    <property type="project" value="InterPro"/>
</dbReference>
<proteinExistence type="predicted"/>
<evidence type="ECO:0000259" key="2">
    <source>
        <dbReference type="Pfam" id="PF00899"/>
    </source>
</evidence>
<dbReference type="InterPro" id="IPR035985">
    <property type="entry name" value="Ubiquitin-activating_enz"/>
</dbReference>
<reference evidence="3 4" key="1">
    <citation type="submission" date="2016-10" db="EMBL/GenBank/DDBJ databases">
        <authorList>
            <person name="Varghese N."/>
            <person name="Submissions S."/>
        </authorList>
    </citation>
    <scope>NUCLEOTIDE SEQUENCE [LARGE SCALE GENOMIC DNA]</scope>
    <source>
        <strain evidence="3 4">DSM 1361</strain>
    </source>
</reference>
<dbReference type="GO" id="GO:0061503">
    <property type="term" value="F:tRNA threonylcarbamoyladenosine dehydratase"/>
    <property type="evidence" value="ECO:0007669"/>
    <property type="project" value="TreeGrafter"/>
</dbReference>
<feature type="transmembrane region" description="Helical" evidence="1">
    <location>
        <begin position="243"/>
        <end position="263"/>
    </location>
</feature>
<keyword evidence="4" id="KW-1185">Reference proteome</keyword>
<accession>A0A662ZL56</accession>
<organism evidence="3 4">
    <name type="scientific">Ruminobacter amylophilus</name>
    <dbReference type="NCBI Taxonomy" id="867"/>
    <lineage>
        <taxon>Bacteria</taxon>
        <taxon>Pseudomonadati</taxon>
        <taxon>Pseudomonadota</taxon>
        <taxon>Gammaproteobacteria</taxon>
        <taxon>Aeromonadales</taxon>
        <taxon>Succinivibrionaceae</taxon>
        <taxon>Ruminobacter</taxon>
    </lineage>
</organism>
<dbReference type="Pfam" id="PF00899">
    <property type="entry name" value="ThiF"/>
    <property type="match status" value="1"/>
</dbReference>
<dbReference type="AlphaFoldDB" id="A0A662ZL56"/>
<dbReference type="Gene3D" id="3.40.50.720">
    <property type="entry name" value="NAD(P)-binding Rossmann-like Domain"/>
    <property type="match status" value="1"/>
</dbReference>
<dbReference type="Proteomes" id="UP000243745">
    <property type="component" value="Unassembled WGS sequence"/>
</dbReference>
<evidence type="ECO:0000256" key="1">
    <source>
        <dbReference type="SAM" id="Phobius"/>
    </source>
</evidence>
<keyword evidence="1" id="KW-0472">Membrane</keyword>
<dbReference type="InterPro" id="IPR000594">
    <property type="entry name" value="ThiF_NAD_FAD-bd"/>
</dbReference>
<dbReference type="InterPro" id="IPR045886">
    <property type="entry name" value="ThiF/MoeB/HesA"/>
</dbReference>
<dbReference type="GO" id="GO:0061504">
    <property type="term" value="P:cyclic threonylcarbamoyladenosine biosynthetic process"/>
    <property type="evidence" value="ECO:0007669"/>
    <property type="project" value="TreeGrafter"/>
</dbReference>
<evidence type="ECO:0000313" key="4">
    <source>
        <dbReference type="Proteomes" id="UP000243745"/>
    </source>
</evidence>
<dbReference type="PANTHER" id="PTHR43267:SF1">
    <property type="entry name" value="TRNA THREONYLCARBAMOYLADENOSINE DEHYDRATASE"/>
    <property type="match status" value="1"/>
</dbReference>
<gene>
    <name evidence="3" type="ORF">SAMN02910344_01481</name>
</gene>
<protein>
    <submittedName>
        <fullName evidence="3">tRNA A37 threonylcarbamoyladenosine dehydratase</fullName>
    </submittedName>
</protein>
<dbReference type="PANTHER" id="PTHR43267">
    <property type="entry name" value="TRNA THREONYLCARBAMOYLADENOSINE DEHYDRATASE"/>
    <property type="match status" value="1"/>
</dbReference>
<evidence type="ECO:0000313" key="3">
    <source>
        <dbReference type="EMBL" id="SFP47493.1"/>
    </source>
</evidence>
<keyword evidence="1" id="KW-1133">Transmembrane helix</keyword>